<dbReference type="Pfam" id="PF12420">
    <property type="entry name" value="DUF3671"/>
    <property type="match status" value="1"/>
</dbReference>
<keyword evidence="1" id="KW-1133">Transmembrane helix</keyword>
<evidence type="ECO:0008006" key="4">
    <source>
        <dbReference type="Google" id="ProtNLM"/>
    </source>
</evidence>
<dbReference type="AlphaFoldDB" id="A0A1A8WHG6"/>
<dbReference type="VEuPathDB" id="PlasmoDB:PmUG01_14010700"/>
<evidence type="ECO:0000313" key="3">
    <source>
        <dbReference type="Proteomes" id="UP000078597"/>
    </source>
</evidence>
<name>A0A1A8WHG6_PLAMA</name>
<keyword evidence="1" id="KW-0472">Membrane</keyword>
<sequence length="236" mass="27934">MGIFNKYFDKKCNCIKKLYSRSYRLLTKYKHHEVSNIIHLRKNIKYDKKYDKKDISNNEKLAKAKNKQSNRSLLNKAEYYTEVIDYNNGMFDGKHFHFEKKWIKKKDYDDLVEKNRRIRDIYLKKRKFRSYAFGIAIYFLFFLFGIGIPILKGLESSSILKDKGPFALIWKIIEPMLNLAEPKEKAAQAAKAAGFAYFYLITFGVLIIILAAILLITIPKILRNNEKYTKIKLMNE</sequence>
<evidence type="ECO:0000256" key="1">
    <source>
        <dbReference type="SAM" id="Phobius"/>
    </source>
</evidence>
<gene>
    <name evidence="2" type="ORF">PMALA_033440</name>
</gene>
<feature type="transmembrane region" description="Helical" evidence="1">
    <location>
        <begin position="196"/>
        <end position="218"/>
    </location>
</feature>
<dbReference type="Proteomes" id="UP000078597">
    <property type="component" value="Unassembled WGS sequence"/>
</dbReference>
<protein>
    <recommendedName>
        <fullName evidence="4">Fam-m protein</fullName>
    </recommendedName>
</protein>
<accession>A0A1A8WHG6</accession>
<keyword evidence="1" id="KW-0812">Transmembrane</keyword>
<proteinExistence type="predicted"/>
<reference evidence="3" key="1">
    <citation type="submission" date="2016-05" db="EMBL/GenBank/DDBJ databases">
        <authorList>
            <person name="Naeem Raeece"/>
        </authorList>
    </citation>
    <scope>NUCLEOTIDE SEQUENCE [LARGE SCALE GENOMIC DNA]</scope>
</reference>
<evidence type="ECO:0000313" key="2">
    <source>
        <dbReference type="EMBL" id="SBS91556.1"/>
    </source>
</evidence>
<organism evidence="2 3">
    <name type="scientific">Plasmodium malariae</name>
    <dbReference type="NCBI Taxonomy" id="5858"/>
    <lineage>
        <taxon>Eukaryota</taxon>
        <taxon>Sar</taxon>
        <taxon>Alveolata</taxon>
        <taxon>Apicomplexa</taxon>
        <taxon>Aconoidasida</taxon>
        <taxon>Haemosporida</taxon>
        <taxon>Plasmodiidae</taxon>
        <taxon>Plasmodium</taxon>
        <taxon>Plasmodium (Plasmodium)</taxon>
    </lineage>
</organism>
<dbReference type="InterPro" id="IPR022139">
    <property type="entry name" value="Fam-L/Fam-M-like_plasmodium"/>
</dbReference>
<feature type="transmembrane region" description="Helical" evidence="1">
    <location>
        <begin position="131"/>
        <end position="151"/>
    </location>
</feature>
<dbReference type="EMBL" id="FLQW01001804">
    <property type="protein sequence ID" value="SBS91556.1"/>
    <property type="molecule type" value="Genomic_DNA"/>
</dbReference>